<dbReference type="KEGG" id="pphe:PP2015_2706"/>
<reference evidence="2" key="1">
    <citation type="submission" date="2015-11" db="EMBL/GenBank/DDBJ databases">
        <authorList>
            <person name="Kim K.M."/>
        </authorList>
    </citation>
    <scope>NUCLEOTIDE SEQUENCE [LARGE SCALE GENOMIC DNA]</scope>
    <source>
        <strain evidence="2">KCTC 12086</strain>
    </source>
</reference>
<dbReference type="Proteomes" id="UP000061457">
    <property type="component" value="Chromosome I"/>
</dbReference>
<gene>
    <name evidence="1" type="ORF">PP2015_2706</name>
</gene>
<evidence type="ECO:0000313" key="2">
    <source>
        <dbReference type="Proteomes" id="UP000061457"/>
    </source>
</evidence>
<proteinExistence type="predicted"/>
<name>A0A0S2K4P0_9GAMM</name>
<dbReference type="RefSeq" id="WP_058030870.1">
    <property type="nucleotide sequence ID" value="NZ_CP013187.1"/>
</dbReference>
<dbReference type="AlphaFoldDB" id="A0A0S2K4P0"/>
<evidence type="ECO:0000313" key="1">
    <source>
        <dbReference type="EMBL" id="ALO43193.1"/>
    </source>
</evidence>
<dbReference type="STRING" id="161398.PP2015_2706"/>
<dbReference type="EMBL" id="CP013187">
    <property type="protein sequence ID" value="ALO43193.1"/>
    <property type="molecule type" value="Genomic_DNA"/>
</dbReference>
<organism evidence="1 2">
    <name type="scientific">Pseudoalteromonas phenolica</name>
    <dbReference type="NCBI Taxonomy" id="161398"/>
    <lineage>
        <taxon>Bacteria</taxon>
        <taxon>Pseudomonadati</taxon>
        <taxon>Pseudomonadota</taxon>
        <taxon>Gammaproteobacteria</taxon>
        <taxon>Alteromonadales</taxon>
        <taxon>Pseudoalteromonadaceae</taxon>
        <taxon>Pseudoalteromonas</taxon>
    </lineage>
</organism>
<dbReference type="PATRIC" id="fig|161398.10.peg.2763"/>
<accession>A0A0S2K4P0</accession>
<sequence length="261" mass="29703">MTLTEQQHTELAEYLAHLRIKADIDLIKDYPHFSGKPYPLGRCKEIRNAVFKVLKKELASNSHQALSPLITKLQAGHEIKQVWGSLRDEYFQNAMIVDDLYIDVANDTVNPNKPRVEITPVANSGFSAITSFEQFCTIAKRYWQVTLYRNDVFPALAPYFPIVCIGENNSCWFGAATNEMLELAMSSEFNQSKHILSLLPPCPEQAINKWRSLTICDTESLLQKTGLPEQFIEQYKNKAKDLKQRDSIVSSFFKLPAAITL</sequence>
<keyword evidence="2" id="KW-1185">Reference proteome</keyword>
<protein>
    <submittedName>
        <fullName evidence="1">Uncharacterized protein</fullName>
    </submittedName>
</protein>
<dbReference type="OrthoDB" id="5573608at2"/>